<dbReference type="Proteomes" id="UP001216510">
    <property type="component" value="Chromosome"/>
</dbReference>
<accession>A0ABY8BG14</accession>
<gene>
    <name evidence="3" type="ORF">PX653_08805</name>
</gene>
<protein>
    <submittedName>
        <fullName evidence="3">Uncharacterized protein</fullName>
    </submittedName>
</protein>
<name>A0ABY8BG14_9BURK</name>
<proteinExistence type="predicted"/>
<feature type="transmembrane region" description="Helical" evidence="2">
    <location>
        <begin position="350"/>
        <end position="374"/>
    </location>
</feature>
<evidence type="ECO:0000313" key="4">
    <source>
        <dbReference type="Proteomes" id="UP001216510"/>
    </source>
</evidence>
<evidence type="ECO:0000313" key="3">
    <source>
        <dbReference type="EMBL" id="WEF34844.1"/>
    </source>
</evidence>
<dbReference type="RefSeq" id="WP_277417515.1">
    <property type="nucleotide sequence ID" value="NZ_CP119083.1"/>
</dbReference>
<keyword evidence="2" id="KW-0812">Transmembrane</keyword>
<keyword evidence="4" id="KW-1185">Reference proteome</keyword>
<keyword evidence="2" id="KW-1133">Transmembrane helix</keyword>
<reference evidence="3 4" key="1">
    <citation type="submission" date="2023-02" db="EMBL/GenBank/DDBJ databases">
        <title>Gemone sequence of Telluria chitinolytica ACM 3522T.</title>
        <authorList>
            <person name="Frediansyah A."/>
            <person name="Miess H."/>
            <person name="Gross H."/>
        </authorList>
    </citation>
    <scope>NUCLEOTIDE SEQUENCE [LARGE SCALE GENOMIC DNA]</scope>
    <source>
        <strain evidence="3 4">ACM 3522</strain>
    </source>
</reference>
<feature type="region of interest" description="Disordered" evidence="1">
    <location>
        <begin position="1"/>
        <end position="21"/>
    </location>
</feature>
<dbReference type="EMBL" id="CP119083">
    <property type="protein sequence ID" value="WEF34844.1"/>
    <property type="molecule type" value="Genomic_DNA"/>
</dbReference>
<feature type="transmembrane region" description="Helical" evidence="2">
    <location>
        <begin position="190"/>
        <end position="216"/>
    </location>
</feature>
<sequence>MADDSDSGAPAPREGSGDGGAVAPSADLLKLEEFIFVRELYEVFLLLDHISGRWDKVLRSNGAQSPSIIETVCGIGLAPAADPQARLQQAVDLMSAKDTLNAIARPATGLTVAFTILVVGEENRRKPLGKLRRVCRDLFYDNTQPREDDAAPRRGSGGVMWDKPTRVTLARYAYPGLIGVAIKFNRRMSLLVAFLLCALAFTCVLSWHVSAGNVILQHLEDVRARTVEVRKEISAAELKFAADERERAAPRGLPTPVVQFCTLGTEQRPAYRTTEEYQLCQRERDLREERRAVRLNLRDWLAPWKTAYRVLMTATYHVDRWLTPPGAATPAMAPPPDSVRRRGHEEKARIVTLVVGTAVLPLAYGVLGAGAAVVRRLWERMRESTLSPRDSTLALLQLALGGTIGACIALFINPSGPAPAEERGLLGAWALSGSALSFIAGFGVEGVFRALEGFVHRVFGVHEPQAGTEESRGGRDNRRSPW</sequence>
<keyword evidence="2" id="KW-0472">Membrane</keyword>
<organism evidence="3 4">
    <name type="scientific">Pseudoduganella chitinolytica</name>
    <dbReference type="NCBI Taxonomy" id="34070"/>
    <lineage>
        <taxon>Bacteria</taxon>
        <taxon>Pseudomonadati</taxon>
        <taxon>Pseudomonadota</taxon>
        <taxon>Betaproteobacteria</taxon>
        <taxon>Burkholderiales</taxon>
        <taxon>Oxalobacteraceae</taxon>
        <taxon>Telluria group</taxon>
        <taxon>Pseudoduganella</taxon>
    </lineage>
</organism>
<feature type="transmembrane region" description="Helical" evidence="2">
    <location>
        <begin position="424"/>
        <end position="444"/>
    </location>
</feature>
<evidence type="ECO:0000256" key="2">
    <source>
        <dbReference type="SAM" id="Phobius"/>
    </source>
</evidence>
<feature type="transmembrane region" description="Helical" evidence="2">
    <location>
        <begin position="394"/>
        <end position="412"/>
    </location>
</feature>
<evidence type="ECO:0000256" key="1">
    <source>
        <dbReference type="SAM" id="MobiDB-lite"/>
    </source>
</evidence>